<gene>
    <name evidence="2" type="ORF">SAMN05444355_10186</name>
</gene>
<keyword evidence="2" id="KW-0418">Kinase</keyword>
<evidence type="ECO:0000313" key="2">
    <source>
        <dbReference type="EMBL" id="SEP96638.1"/>
    </source>
</evidence>
<sequence length="186" mass="21995">MITDAILKFVPFSPDELNDILSHFEKEYVQKNQLLLKEGQVCNKLHFVEQGIGRSYYLKKEGKEVTQWFFGDGNFMSSVDSFFQENPSFYYMEILEDSILYSITKVKMDLLLAKYHKMEKFIRLLSIEMFSKIIHKLNAVQFQTAKERYDYMLTEFPDISHRVSLGYIASYLGMTQETLSRTRKND</sequence>
<dbReference type="AlphaFoldDB" id="A0A1H9C7I6"/>
<dbReference type="Proteomes" id="UP000183658">
    <property type="component" value="Unassembled WGS sequence"/>
</dbReference>
<protein>
    <submittedName>
        <fullName evidence="2">cAMP-binding domain of CRP or a regulatory subunit of cAMP-dependent protein kinases</fullName>
    </submittedName>
</protein>
<dbReference type="Pfam" id="PF00027">
    <property type="entry name" value="cNMP_binding"/>
    <property type="match status" value="1"/>
</dbReference>
<dbReference type="OrthoDB" id="680421at2"/>
<dbReference type="InterPro" id="IPR014710">
    <property type="entry name" value="RmlC-like_jellyroll"/>
</dbReference>
<reference evidence="3" key="1">
    <citation type="submission" date="2016-10" db="EMBL/GenBank/DDBJ databases">
        <authorList>
            <person name="Varghese N."/>
            <person name="Submissions S."/>
        </authorList>
    </citation>
    <scope>NUCLEOTIDE SEQUENCE [LARGE SCALE GENOMIC DNA]</scope>
    <source>
        <strain evidence="3">DSM 15719</strain>
    </source>
</reference>
<accession>A0A1H9C7I6</accession>
<dbReference type="GO" id="GO:0016301">
    <property type="term" value="F:kinase activity"/>
    <property type="evidence" value="ECO:0007669"/>
    <property type="project" value="UniProtKB-KW"/>
</dbReference>
<dbReference type="PROSITE" id="PS50042">
    <property type="entry name" value="CNMP_BINDING_3"/>
    <property type="match status" value="1"/>
</dbReference>
<dbReference type="Gene3D" id="2.60.120.10">
    <property type="entry name" value="Jelly Rolls"/>
    <property type="match status" value="1"/>
</dbReference>
<dbReference type="RefSeq" id="WP_074720127.1">
    <property type="nucleotide sequence ID" value="NZ_CBCRVS010000003.1"/>
</dbReference>
<dbReference type="InterPro" id="IPR018490">
    <property type="entry name" value="cNMP-bd_dom_sf"/>
</dbReference>
<keyword evidence="2" id="KW-0808">Transferase</keyword>
<dbReference type="EMBL" id="FOFZ01000001">
    <property type="protein sequence ID" value="SEP96638.1"/>
    <property type="molecule type" value="Genomic_DNA"/>
</dbReference>
<organism evidence="2 3">
    <name type="scientific">Flavobacterium frigoris</name>
    <dbReference type="NCBI Taxonomy" id="229204"/>
    <lineage>
        <taxon>Bacteria</taxon>
        <taxon>Pseudomonadati</taxon>
        <taxon>Bacteroidota</taxon>
        <taxon>Flavobacteriia</taxon>
        <taxon>Flavobacteriales</taxon>
        <taxon>Flavobacteriaceae</taxon>
        <taxon>Flavobacterium</taxon>
    </lineage>
</organism>
<evidence type="ECO:0000259" key="1">
    <source>
        <dbReference type="PROSITE" id="PS50042"/>
    </source>
</evidence>
<feature type="domain" description="Cyclic nucleotide-binding" evidence="1">
    <location>
        <begin position="8"/>
        <end position="112"/>
    </location>
</feature>
<dbReference type="CDD" id="cd00038">
    <property type="entry name" value="CAP_ED"/>
    <property type="match status" value="1"/>
</dbReference>
<proteinExistence type="predicted"/>
<evidence type="ECO:0000313" key="3">
    <source>
        <dbReference type="Proteomes" id="UP000183658"/>
    </source>
</evidence>
<keyword evidence="3" id="KW-1185">Reference proteome</keyword>
<name>A0A1H9C7I6_FLAFI</name>
<dbReference type="SUPFAM" id="SSF51206">
    <property type="entry name" value="cAMP-binding domain-like"/>
    <property type="match status" value="1"/>
</dbReference>
<dbReference type="InterPro" id="IPR000595">
    <property type="entry name" value="cNMP-bd_dom"/>
</dbReference>